<dbReference type="InterPro" id="IPR036397">
    <property type="entry name" value="RNaseH_sf"/>
</dbReference>
<feature type="compositionally biased region" description="Low complexity" evidence="1">
    <location>
        <begin position="632"/>
        <end position="643"/>
    </location>
</feature>
<dbReference type="Gene3D" id="3.30.420.10">
    <property type="entry name" value="Ribonuclease H-like superfamily/Ribonuclease H"/>
    <property type="match status" value="1"/>
</dbReference>
<accession>A0A4C1URE6</accession>
<dbReference type="PANTHER" id="PTHR21696">
    <property type="entry name" value="PROTEIN UNC-79 HOMOLOG"/>
    <property type="match status" value="1"/>
</dbReference>
<proteinExistence type="predicted"/>
<dbReference type="EMBL" id="BGZK01000213">
    <property type="protein sequence ID" value="GBP28889.1"/>
    <property type="molecule type" value="Genomic_DNA"/>
</dbReference>
<sequence length="859" mass="95377">MDSTPLKNNNPLQTSLATAFCYLISSMDDINVYVAQRATLYVGTIHDNAIKLLLYCLETQFDLVIIDRPMVLQSLYQLHNTLSDRKILTWEFFLNRFEALFLEAQINSKKGTDFSNLRELVSTETSSEAFIYKVRRAHEALSSSTRDQPAVNTLSASFGTKWPYKRTISAPATMPPQPDARQGEYHEREKVYSRQYSAPILKRKTSRFGLGQLLAAGGVNVHRPQSQPDGFHSLSGRSTEDTMSTVIPKTVDLEEADRETTNLLVFLLMQFLSRHVKSDQAHPTEDKQAAKTQEVVIRHLFLLLGYNCIERYFHMTPASLRQSSIFNAFMANLPQVLDQNHLMGAVIADSTLLLLQYCSASTASPSLGSEARHEPGAVAAAPTHTLVALEPHVRRHWLTALLVVLYKYHYSSGQLCAQVQTLVRIVLNTLEAQYHQCKRIPPMIVMPQPVTRSRDLSQPSLKTEHEPPSERFEPQPLSPICVVEKAKPKMSMLPQKSPGHAMHTHWEEPSKSTKYQHWSLEQESSESELIAIPETSDKSDTTVHGSTAPGSFDDPSHYEEPPKADTSTTQPTAVPSVSHTTTLNKIRKSNVFSRKSTPMSGQSVEIWPDQLQPQPTSPRAKILGKQKRIIVGSSTSPDTGPSSNGDGHFAHWPVNKSPPNAQQLKSPDKKKYVSKSKRNKGKLAKIVLSHQYNASAHRSAVAIAAIRDTGFKILVHPLCSPDLAPCDFYLFPRLVEYLEGQRFEDDEAVVAAVQPSLLHTFGGGTVARRAGTSRQVKALQSKGPYASPDSPLSKMEVMWCGGASPAAFAHPPFPAHPATFNIPPPERLLPIGPKPNKEQYPVFNALVDRVREALSLPPG</sequence>
<feature type="compositionally biased region" description="Basic and acidic residues" evidence="1">
    <location>
        <begin position="554"/>
        <end position="563"/>
    </location>
</feature>
<reference evidence="2 3" key="1">
    <citation type="journal article" date="2019" name="Commun. Biol.">
        <title>The bagworm genome reveals a unique fibroin gene that provides high tensile strength.</title>
        <authorList>
            <person name="Kono N."/>
            <person name="Nakamura H."/>
            <person name="Ohtoshi R."/>
            <person name="Tomita M."/>
            <person name="Numata K."/>
            <person name="Arakawa K."/>
        </authorList>
    </citation>
    <scope>NUCLEOTIDE SEQUENCE [LARGE SCALE GENOMIC DNA]</scope>
</reference>
<dbReference type="InterPro" id="IPR024855">
    <property type="entry name" value="UNC79"/>
</dbReference>
<name>A0A4C1URE6_EUMVA</name>
<dbReference type="PANTHER" id="PTHR21696:SF2">
    <property type="entry name" value="PROTEIN UNC-79 HOMOLOG"/>
    <property type="match status" value="1"/>
</dbReference>
<evidence type="ECO:0000313" key="3">
    <source>
        <dbReference type="Proteomes" id="UP000299102"/>
    </source>
</evidence>
<feature type="region of interest" description="Disordered" evidence="1">
    <location>
        <begin position="448"/>
        <end position="619"/>
    </location>
</feature>
<dbReference type="GO" id="GO:0003676">
    <property type="term" value="F:nucleic acid binding"/>
    <property type="evidence" value="ECO:0007669"/>
    <property type="project" value="InterPro"/>
</dbReference>
<feature type="compositionally biased region" description="Basic and acidic residues" evidence="1">
    <location>
        <begin position="462"/>
        <end position="473"/>
    </location>
</feature>
<dbReference type="AlphaFoldDB" id="A0A4C1URE6"/>
<dbReference type="Proteomes" id="UP000299102">
    <property type="component" value="Unassembled WGS sequence"/>
</dbReference>
<feature type="region of interest" description="Disordered" evidence="1">
    <location>
        <begin position="221"/>
        <end position="243"/>
    </location>
</feature>
<evidence type="ECO:0000256" key="1">
    <source>
        <dbReference type="SAM" id="MobiDB-lite"/>
    </source>
</evidence>
<feature type="region of interest" description="Disordered" evidence="1">
    <location>
        <begin position="631"/>
        <end position="671"/>
    </location>
</feature>
<protein>
    <submittedName>
        <fullName evidence="2">Protein unc-79 homolog</fullName>
    </submittedName>
</protein>
<feature type="compositionally biased region" description="Polar residues" evidence="1">
    <location>
        <begin position="565"/>
        <end position="603"/>
    </location>
</feature>
<keyword evidence="3" id="KW-1185">Reference proteome</keyword>
<organism evidence="2 3">
    <name type="scientific">Eumeta variegata</name>
    <name type="common">Bagworm moth</name>
    <name type="synonym">Eumeta japonica</name>
    <dbReference type="NCBI Taxonomy" id="151549"/>
    <lineage>
        <taxon>Eukaryota</taxon>
        <taxon>Metazoa</taxon>
        <taxon>Ecdysozoa</taxon>
        <taxon>Arthropoda</taxon>
        <taxon>Hexapoda</taxon>
        <taxon>Insecta</taxon>
        <taxon>Pterygota</taxon>
        <taxon>Neoptera</taxon>
        <taxon>Endopterygota</taxon>
        <taxon>Lepidoptera</taxon>
        <taxon>Glossata</taxon>
        <taxon>Ditrysia</taxon>
        <taxon>Tineoidea</taxon>
        <taxon>Psychidae</taxon>
        <taxon>Oiketicinae</taxon>
        <taxon>Eumeta</taxon>
    </lineage>
</organism>
<gene>
    <name evidence="2" type="primary">UNC79</name>
    <name evidence="2" type="ORF">EVAR_93533_1</name>
</gene>
<evidence type="ECO:0000313" key="2">
    <source>
        <dbReference type="EMBL" id="GBP28889.1"/>
    </source>
</evidence>
<dbReference type="STRING" id="151549.A0A4C1URE6"/>
<comment type="caution">
    <text evidence="2">The sequence shown here is derived from an EMBL/GenBank/DDBJ whole genome shotgun (WGS) entry which is preliminary data.</text>
</comment>
<dbReference type="OrthoDB" id="6270916at2759"/>